<accession>A0ABP6CEW3</accession>
<reference evidence="5" key="1">
    <citation type="journal article" date="2019" name="Int. J. Syst. Evol. Microbiol.">
        <title>The Global Catalogue of Microorganisms (GCM) 10K type strain sequencing project: providing services to taxonomists for standard genome sequencing and annotation.</title>
        <authorList>
            <consortium name="The Broad Institute Genomics Platform"/>
            <consortium name="The Broad Institute Genome Sequencing Center for Infectious Disease"/>
            <person name="Wu L."/>
            <person name="Ma J."/>
        </authorList>
    </citation>
    <scope>NUCLEOTIDE SEQUENCE [LARGE SCALE GENOMIC DNA]</scope>
    <source>
        <strain evidence="5">JCM 6833</strain>
    </source>
</reference>
<dbReference type="Pfam" id="PF00440">
    <property type="entry name" value="TetR_N"/>
    <property type="match status" value="1"/>
</dbReference>
<dbReference type="Gene3D" id="1.10.357.10">
    <property type="entry name" value="Tetracycline Repressor, domain 2"/>
    <property type="match status" value="1"/>
</dbReference>
<name>A0ABP6CEW3_9ACTN</name>
<dbReference type="SUPFAM" id="SSF48498">
    <property type="entry name" value="Tetracyclin repressor-like, C-terminal domain"/>
    <property type="match status" value="1"/>
</dbReference>
<evidence type="ECO:0000256" key="1">
    <source>
        <dbReference type="ARBA" id="ARBA00023125"/>
    </source>
</evidence>
<evidence type="ECO:0000256" key="2">
    <source>
        <dbReference type="PROSITE-ProRule" id="PRU00335"/>
    </source>
</evidence>
<dbReference type="SUPFAM" id="SSF46689">
    <property type="entry name" value="Homeodomain-like"/>
    <property type="match status" value="1"/>
</dbReference>
<dbReference type="InterPro" id="IPR050109">
    <property type="entry name" value="HTH-type_TetR-like_transc_reg"/>
</dbReference>
<evidence type="ECO:0000313" key="4">
    <source>
        <dbReference type="EMBL" id="GAA2610934.1"/>
    </source>
</evidence>
<dbReference type="RefSeq" id="WP_344544882.1">
    <property type="nucleotide sequence ID" value="NZ_BAAATD010000007.1"/>
</dbReference>
<sequence length="189" mass="21337">MTEIGRDKVLRAALELFGRDGVAGTTLSRLRQASGVSVGSFYHHFAGKEEVVEALFVECIALYQSAFVTELRRYEDPREGVAAVVAFHVRWCLEHPDRARFLFTERPPGGSELTERNRAFFGEVLAWWRTHVHHGALPELDLVTAFVLWLGPAQELCRLWLNGEIPTPGNDQIARLGRAAWRALEGDQR</sequence>
<dbReference type="InterPro" id="IPR009057">
    <property type="entry name" value="Homeodomain-like_sf"/>
</dbReference>
<comment type="caution">
    <text evidence="4">The sequence shown here is derived from an EMBL/GenBank/DDBJ whole genome shotgun (WGS) entry which is preliminary data.</text>
</comment>
<organism evidence="4 5">
    <name type="scientific">Actinomadura fulvescens</name>
    <dbReference type="NCBI Taxonomy" id="46160"/>
    <lineage>
        <taxon>Bacteria</taxon>
        <taxon>Bacillati</taxon>
        <taxon>Actinomycetota</taxon>
        <taxon>Actinomycetes</taxon>
        <taxon>Streptosporangiales</taxon>
        <taxon>Thermomonosporaceae</taxon>
        <taxon>Actinomadura</taxon>
    </lineage>
</organism>
<keyword evidence="5" id="KW-1185">Reference proteome</keyword>
<dbReference type="PROSITE" id="PS50977">
    <property type="entry name" value="HTH_TETR_2"/>
    <property type="match status" value="1"/>
</dbReference>
<dbReference type="InterPro" id="IPR001647">
    <property type="entry name" value="HTH_TetR"/>
</dbReference>
<dbReference type="PANTHER" id="PTHR30055:SF187">
    <property type="entry name" value="TRANSCRIPTIONAL REGULATORY PROTEIN"/>
    <property type="match status" value="1"/>
</dbReference>
<evidence type="ECO:0000313" key="5">
    <source>
        <dbReference type="Proteomes" id="UP001501509"/>
    </source>
</evidence>
<dbReference type="PRINTS" id="PR00455">
    <property type="entry name" value="HTHTETR"/>
</dbReference>
<proteinExistence type="predicted"/>
<protein>
    <submittedName>
        <fullName evidence="4">TetR/AcrR family transcriptional regulator</fullName>
    </submittedName>
</protein>
<dbReference type="InterPro" id="IPR036271">
    <property type="entry name" value="Tet_transcr_reg_TetR-rel_C_sf"/>
</dbReference>
<dbReference type="EMBL" id="BAAATD010000007">
    <property type="protein sequence ID" value="GAA2610934.1"/>
    <property type="molecule type" value="Genomic_DNA"/>
</dbReference>
<feature type="domain" description="HTH tetR-type" evidence="3">
    <location>
        <begin position="3"/>
        <end position="63"/>
    </location>
</feature>
<dbReference type="InterPro" id="IPR023772">
    <property type="entry name" value="DNA-bd_HTH_TetR-type_CS"/>
</dbReference>
<dbReference type="Proteomes" id="UP001501509">
    <property type="component" value="Unassembled WGS sequence"/>
</dbReference>
<dbReference type="PANTHER" id="PTHR30055">
    <property type="entry name" value="HTH-TYPE TRANSCRIPTIONAL REGULATOR RUTR"/>
    <property type="match status" value="1"/>
</dbReference>
<dbReference type="PROSITE" id="PS01081">
    <property type="entry name" value="HTH_TETR_1"/>
    <property type="match status" value="1"/>
</dbReference>
<gene>
    <name evidence="4" type="ORF">GCM10010411_51720</name>
</gene>
<feature type="DNA-binding region" description="H-T-H motif" evidence="2">
    <location>
        <begin position="26"/>
        <end position="45"/>
    </location>
</feature>
<keyword evidence="1 2" id="KW-0238">DNA-binding</keyword>
<evidence type="ECO:0000259" key="3">
    <source>
        <dbReference type="PROSITE" id="PS50977"/>
    </source>
</evidence>